<feature type="compositionally biased region" description="Basic and acidic residues" evidence="1">
    <location>
        <begin position="44"/>
        <end position="64"/>
    </location>
</feature>
<feature type="region of interest" description="Disordered" evidence="1">
    <location>
        <begin position="17"/>
        <end position="64"/>
    </location>
</feature>
<evidence type="ECO:0000313" key="3">
    <source>
        <dbReference type="Proteomes" id="UP000606974"/>
    </source>
</evidence>
<keyword evidence="3" id="KW-1185">Reference proteome</keyword>
<proteinExistence type="predicted"/>
<protein>
    <submittedName>
        <fullName evidence="2">Uncharacterized protein</fullName>
    </submittedName>
</protein>
<sequence length="129" mass="15145">MGAEAIQHLAETTAAVAARKKRQSASGRQLQKGGVLYSQQVRSMRQERENEEEQKKQDREDRQMLAHIQRMPAEQRSAFMQEMEEDNLNRATRLQARLTQRRQQAARRRAETRARNREAAQRELEEEAE</sequence>
<feature type="compositionally biased region" description="Low complexity" evidence="1">
    <location>
        <begin position="90"/>
        <end position="103"/>
    </location>
</feature>
<reference evidence="2" key="1">
    <citation type="submission" date="2020-02" db="EMBL/GenBank/DDBJ databases">
        <authorList>
            <person name="Palmer J.M."/>
        </authorList>
    </citation>
    <scope>NUCLEOTIDE SEQUENCE</scope>
    <source>
        <strain evidence="2">EPUS1.4</strain>
        <tissue evidence="2">Thallus</tissue>
    </source>
</reference>
<evidence type="ECO:0000313" key="2">
    <source>
        <dbReference type="EMBL" id="KAF7502146.1"/>
    </source>
</evidence>
<comment type="caution">
    <text evidence="2">The sequence shown here is derived from an EMBL/GenBank/DDBJ whole genome shotgun (WGS) entry which is preliminary data.</text>
</comment>
<name>A0A8H7A7R3_9EURO</name>
<organism evidence="2 3">
    <name type="scientific">Endocarpon pusillum</name>
    <dbReference type="NCBI Taxonomy" id="364733"/>
    <lineage>
        <taxon>Eukaryota</taxon>
        <taxon>Fungi</taxon>
        <taxon>Dikarya</taxon>
        <taxon>Ascomycota</taxon>
        <taxon>Pezizomycotina</taxon>
        <taxon>Eurotiomycetes</taxon>
        <taxon>Chaetothyriomycetidae</taxon>
        <taxon>Verrucariales</taxon>
        <taxon>Verrucariaceae</taxon>
        <taxon>Endocarpon</taxon>
    </lineage>
</organism>
<dbReference type="Proteomes" id="UP000606974">
    <property type="component" value="Unassembled WGS sequence"/>
</dbReference>
<feature type="compositionally biased region" description="Basic and acidic residues" evidence="1">
    <location>
        <begin position="108"/>
        <end position="123"/>
    </location>
</feature>
<evidence type="ECO:0000256" key="1">
    <source>
        <dbReference type="SAM" id="MobiDB-lite"/>
    </source>
</evidence>
<accession>A0A8H7A7R3</accession>
<dbReference type="AlphaFoldDB" id="A0A8H7A7R3"/>
<gene>
    <name evidence="2" type="ORF">GJ744_006890</name>
</gene>
<feature type="region of interest" description="Disordered" evidence="1">
    <location>
        <begin position="81"/>
        <end position="129"/>
    </location>
</feature>
<dbReference type="EMBL" id="JAACFV010000319">
    <property type="protein sequence ID" value="KAF7502146.1"/>
    <property type="molecule type" value="Genomic_DNA"/>
</dbReference>